<keyword evidence="3" id="KW-0479">Metal-binding</keyword>
<dbReference type="PRINTS" id="PR00691">
    <property type="entry name" value="ADHESINB"/>
</dbReference>
<dbReference type="PANTHER" id="PTHR42953:SF1">
    <property type="entry name" value="METAL-BINDING PROTEIN HI_0362-RELATED"/>
    <property type="match status" value="1"/>
</dbReference>
<accession>A0A6J4P074</accession>
<organism evidence="7">
    <name type="scientific">uncultured Rubrobacteraceae bacterium</name>
    <dbReference type="NCBI Taxonomy" id="349277"/>
    <lineage>
        <taxon>Bacteria</taxon>
        <taxon>Bacillati</taxon>
        <taxon>Actinomycetota</taxon>
        <taxon>Rubrobacteria</taxon>
        <taxon>Rubrobacterales</taxon>
        <taxon>Rubrobacteraceae</taxon>
        <taxon>environmental samples</taxon>
    </lineage>
</organism>
<comment type="similarity">
    <text evidence="5">Belongs to the bacterial solute-binding protein 9 family.</text>
</comment>
<evidence type="ECO:0000256" key="1">
    <source>
        <dbReference type="ARBA" id="ARBA00004196"/>
    </source>
</evidence>
<name>A0A6J4P074_9ACTN</name>
<dbReference type="Pfam" id="PF01297">
    <property type="entry name" value="ZnuA"/>
    <property type="match status" value="1"/>
</dbReference>
<gene>
    <name evidence="7" type="ORF">AVDCRST_MAG03-1092</name>
</gene>
<evidence type="ECO:0000256" key="2">
    <source>
        <dbReference type="ARBA" id="ARBA00022448"/>
    </source>
</evidence>
<dbReference type="PRINTS" id="PR00690">
    <property type="entry name" value="ADHESNFAMILY"/>
</dbReference>
<dbReference type="PANTHER" id="PTHR42953">
    <property type="entry name" value="HIGH-AFFINITY ZINC UPTAKE SYSTEM PROTEIN ZNUA-RELATED"/>
    <property type="match status" value="1"/>
</dbReference>
<dbReference type="GO" id="GO:0007155">
    <property type="term" value="P:cell adhesion"/>
    <property type="evidence" value="ECO:0007669"/>
    <property type="project" value="InterPro"/>
</dbReference>
<dbReference type="GO" id="GO:0030313">
    <property type="term" value="C:cell envelope"/>
    <property type="evidence" value="ECO:0007669"/>
    <property type="project" value="UniProtKB-SubCell"/>
</dbReference>
<feature type="region of interest" description="Disordered" evidence="6">
    <location>
        <begin position="1"/>
        <end position="31"/>
    </location>
</feature>
<dbReference type="InterPro" id="IPR006128">
    <property type="entry name" value="Lipoprotein_PsaA-like"/>
</dbReference>
<evidence type="ECO:0000256" key="4">
    <source>
        <dbReference type="ARBA" id="ARBA00022729"/>
    </source>
</evidence>
<evidence type="ECO:0000256" key="5">
    <source>
        <dbReference type="RuleBase" id="RU003512"/>
    </source>
</evidence>
<dbReference type="Gene3D" id="3.40.50.1980">
    <property type="entry name" value="Nitrogenase molybdenum iron protein domain"/>
    <property type="match status" value="2"/>
</dbReference>
<evidence type="ECO:0000313" key="7">
    <source>
        <dbReference type="EMBL" id="CAA9398909.1"/>
    </source>
</evidence>
<dbReference type="AlphaFoldDB" id="A0A6J4P074"/>
<evidence type="ECO:0008006" key="8">
    <source>
        <dbReference type="Google" id="ProtNLM"/>
    </source>
</evidence>
<dbReference type="InterPro" id="IPR050492">
    <property type="entry name" value="Bact_metal-bind_prot9"/>
</dbReference>
<dbReference type="EMBL" id="CADCUT010000061">
    <property type="protein sequence ID" value="CAA9398909.1"/>
    <property type="molecule type" value="Genomic_DNA"/>
</dbReference>
<dbReference type="SUPFAM" id="SSF53807">
    <property type="entry name" value="Helical backbone' metal receptor"/>
    <property type="match status" value="1"/>
</dbReference>
<dbReference type="GO" id="GO:0030001">
    <property type="term" value="P:metal ion transport"/>
    <property type="evidence" value="ECO:0007669"/>
    <property type="project" value="InterPro"/>
</dbReference>
<keyword evidence="4" id="KW-0732">Signal</keyword>
<evidence type="ECO:0000256" key="3">
    <source>
        <dbReference type="ARBA" id="ARBA00022723"/>
    </source>
</evidence>
<protein>
    <recommendedName>
        <fullName evidence="8">Zinc ABC transporter, substrate-binding protein ZnuA</fullName>
    </recommendedName>
</protein>
<proteinExistence type="inferred from homology"/>
<reference evidence="7" key="1">
    <citation type="submission" date="2020-02" db="EMBL/GenBank/DDBJ databases">
        <authorList>
            <person name="Meier V. D."/>
        </authorList>
    </citation>
    <scope>NUCLEOTIDE SEQUENCE</scope>
    <source>
        <strain evidence="7">AVDCRST_MAG03</strain>
    </source>
</reference>
<keyword evidence="2 5" id="KW-0813">Transport</keyword>
<dbReference type="InterPro" id="IPR006129">
    <property type="entry name" value="AdhesinB"/>
</dbReference>
<dbReference type="InterPro" id="IPR006127">
    <property type="entry name" value="ZnuA-like"/>
</dbReference>
<comment type="subcellular location">
    <subcellularLocation>
        <location evidence="1">Cell envelope</location>
    </subcellularLocation>
</comment>
<dbReference type="GO" id="GO:0046872">
    <property type="term" value="F:metal ion binding"/>
    <property type="evidence" value="ECO:0007669"/>
    <property type="project" value="UniProtKB-KW"/>
</dbReference>
<sequence length="353" mass="37145">MERAGRGEREKGRLAGRAGGARVSGKAEGEGMGSGRVLTLFLGALFLPVLAACGGEGGGSESGPVNVVATYSILGDLVENVGGENVELTTLVGPNGDVHTFEPAPSDNAELAEADVIFENGLGFETWLDDLYESSGSEAERARVTDDVETRPIAGEEHAHEEEAGHEGGEHAHERGEVDPHAWHDVRNAVVMVGSIRDALSEADPANAAAYERNAGRYISELEELDADVQEQVDSIPGEDRVLFTSHDTFGYFAGRYGFEVDTALASASTETGDPSAGETADLVEEIEESGVTAIFGENVSDPGVMEGIAAEARVELAPPLYTDALGDPGSEGATYVEMVRYNVSTMSEALRQ</sequence>
<feature type="compositionally biased region" description="Basic and acidic residues" evidence="6">
    <location>
        <begin position="1"/>
        <end position="13"/>
    </location>
</feature>
<evidence type="ECO:0000256" key="6">
    <source>
        <dbReference type="SAM" id="MobiDB-lite"/>
    </source>
</evidence>